<accession>A0A6A6P7X7</accession>
<dbReference type="SMART" id="SM00335">
    <property type="entry name" value="ANX"/>
    <property type="match status" value="4"/>
</dbReference>
<evidence type="ECO:0000313" key="6">
    <source>
        <dbReference type="Proteomes" id="UP000799766"/>
    </source>
</evidence>
<dbReference type="InterPro" id="IPR018502">
    <property type="entry name" value="Annexin_repeat"/>
</dbReference>
<dbReference type="InterPro" id="IPR037104">
    <property type="entry name" value="Annexin_sf"/>
</dbReference>
<dbReference type="AlphaFoldDB" id="A0A6A6P7X7"/>
<dbReference type="SUPFAM" id="SSF47874">
    <property type="entry name" value="Annexin"/>
    <property type="match status" value="1"/>
</dbReference>
<comment type="similarity">
    <text evidence="1 4">Belongs to the annexin family.</text>
</comment>
<dbReference type="InterPro" id="IPR018252">
    <property type="entry name" value="Annexin_repeat_CS"/>
</dbReference>
<dbReference type="PROSITE" id="PS51897">
    <property type="entry name" value="ANNEXIN_2"/>
    <property type="match status" value="4"/>
</dbReference>
<evidence type="ECO:0000256" key="2">
    <source>
        <dbReference type="ARBA" id="ARBA00022737"/>
    </source>
</evidence>
<organism evidence="5 6">
    <name type="scientific">Lineolata rhizophorae</name>
    <dbReference type="NCBI Taxonomy" id="578093"/>
    <lineage>
        <taxon>Eukaryota</taxon>
        <taxon>Fungi</taxon>
        <taxon>Dikarya</taxon>
        <taxon>Ascomycota</taxon>
        <taxon>Pezizomycotina</taxon>
        <taxon>Dothideomycetes</taxon>
        <taxon>Dothideomycetes incertae sedis</taxon>
        <taxon>Lineolatales</taxon>
        <taxon>Lineolataceae</taxon>
        <taxon>Lineolata</taxon>
    </lineage>
</organism>
<dbReference type="PANTHER" id="PTHR10502">
    <property type="entry name" value="ANNEXIN"/>
    <property type="match status" value="1"/>
</dbReference>
<evidence type="ECO:0000313" key="5">
    <source>
        <dbReference type="EMBL" id="KAF2459938.1"/>
    </source>
</evidence>
<keyword evidence="3 4" id="KW-0041">Annexin</keyword>
<evidence type="ECO:0000256" key="3">
    <source>
        <dbReference type="ARBA" id="ARBA00023216"/>
    </source>
</evidence>
<dbReference type="GO" id="GO:0005634">
    <property type="term" value="C:nucleus"/>
    <property type="evidence" value="ECO:0007669"/>
    <property type="project" value="TreeGrafter"/>
</dbReference>
<dbReference type="GO" id="GO:0005737">
    <property type="term" value="C:cytoplasm"/>
    <property type="evidence" value="ECO:0007669"/>
    <property type="project" value="TreeGrafter"/>
</dbReference>
<dbReference type="EMBL" id="MU001674">
    <property type="protein sequence ID" value="KAF2459938.1"/>
    <property type="molecule type" value="Genomic_DNA"/>
</dbReference>
<sequence>MNGPAEGLKKAMKGFGTNEKELIKILSKPDPVAMASLRKTYDQRFISDLMADIKKEVSGDFEDALLALVRGPLAQDVYNLRKAMEGAGTDEEYLNDVLLGRSNADINAIKDEYQRTYKRALESDIKAELSSKTEQLFIMVLSARRTEESVPVDPRAVEADVDKFQAAVGGFGNDASTVADMFSSRSNSQLRALSQAYEQRFHKSLARVIEKEFSGHMEDALLRILGLAVDPAKADADAIEATMKGMGTRDELLMNRVIRVHWNREHCAQVKRAYKHFYKKDLEKRIKDETKGDFEKILLACIE</sequence>
<dbReference type="PRINTS" id="PR01813">
    <property type="entry name" value="ANNEXINFUNGI"/>
</dbReference>
<reference evidence="5" key="1">
    <citation type="journal article" date="2020" name="Stud. Mycol.">
        <title>101 Dothideomycetes genomes: a test case for predicting lifestyles and emergence of pathogens.</title>
        <authorList>
            <person name="Haridas S."/>
            <person name="Albert R."/>
            <person name="Binder M."/>
            <person name="Bloem J."/>
            <person name="Labutti K."/>
            <person name="Salamov A."/>
            <person name="Andreopoulos B."/>
            <person name="Baker S."/>
            <person name="Barry K."/>
            <person name="Bills G."/>
            <person name="Bluhm B."/>
            <person name="Cannon C."/>
            <person name="Castanera R."/>
            <person name="Culley D."/>
            <person name="Daum C."/>
            <person name="Ezra D."/>
            <person name="Gonzalez J."/>
            <person name="Henrissat B."/>
            <person name="Kuo A."/>
            <person name="Liang C."/>
            <person name="Lipzen A."/>
            <person name="Lutzoni F."/>
            <person name="Magnuson J."/>
            <person name="Mondo S."/>
            <person name="Nolan M."/>
            <person name="Ohm R."/>
            <person name="Pangilinan J."/>
            <person name="Park H.-J."/>
            <person name="Ramirez L."/>
            <person name="Alfaro M."/>
            <person name="Sun H."/>
            <person name="Tritt A."/>
            <person name="Yoshinaga Y."/>
            <person name="Zwiers L.-H."/>
            <person name="Turgeon B."/>
            <person name="Goodwin S."/>
            <person name="Spatafora J."/>
            <person name="Crous P."/>
            <person name="Grigoriev I."/>
        </authorList>
    </citation>
    <scope>NUCLEOTIDE SEQUENCE</scope>
    <source>
        <strain evidence="5">ATCC 16933</strain>
    </source>
</reference>
<dbReference type="FunFam" id="1.10.220.10:FF:000005">
    <property type="entry name" value="Annexin"/>
    <property type="match status" value="1"/>
</dbReference>
<dbReference type="GO" id="GO:0001786">
    <property type="term" value="F:phosphatidylserine binding"/>
    <property type="evidence" value="ECO:0007669"/>
    <property type="project" value="TreeGrafter"/>
</dbReference>
<dbReference type="InterPro" id="IPR001464">
    <property type="entry name" value="Annexin"/>
</dbReference>
<dbReference type="GO" id="GO:0005886">
    <property type="term" value="C:plasma membrane"/>
    <property type="evidence" value="ECO:0007669"/>
    <property type="project" value="TreeGrafter"/>
</dbReference>
<proteinExistence type="inferred from homology"/>
<dbReference type="GO" id="GO:0005544">
    <property type="term" value="F:calcium-dependent phospholipid binding"/>
    <property type="evidence" value="ECO:0007669"/>
    <property type="project" value="UniProtKB-KW"/>
</dbReference>
<keyword evidence="4" id="KW-0111">Calcium/phospholipid-binding</keyword>
<dbReference type="InterPro" id="IPR009117">
    <property type="entry name" value="ANX14"/>
</dbReference>
<keyword evidence="4" id="KW-0106">Calcium</keyword>
<protein>
    <recommendedName>
        <fullName evidence="4">Annexin</fullName>
    </recommendedName>
</protein>
<comment type="domain">
    <text evidence="4">A pair of annexin repeats may form one binding site for calcium and phospholipid.</text>
</comment>
<dbReference type="PANTHER" id="PTHR10502:SF102">
    <property type="entry name" value="ANNEXIN B11"/>
    <property type="match status" value="1"/>
</dbReference>
<dbReference type="GO" id="GO:0005509">
    <property type="term" value="F:calcium ion binding"/>
    <property type="evidence" value="ECO:0007669"/>
    <property type="project" value="InterPro"/>
</dbReference>
<dbReference type="Proteomes" id="UP000799766">
    <property type="component" value="Unassembled WGS sequence"/>
</dbReference>
<evidence type="ECO:0000256" key="4">
    <source>
        <dbReference type="RuleBase" id="RU003540"/>
    </source>
</evidence>
<name>A0A6A6P7X7_9PEZI</name>
<dbReference type="OrthoDB" id="37886at2759"/>
<dbReference type="Gene3D" id="1.10.220.10">
    <property type="entry name" value="Annexin"/>
    <property type="match status" value="4"/>
</dbReference>
<gene>
    <name evidence="5" type="ORF">BDY21DRAFT_336961</name>
</gene>
<dbReference type="GO" id="GO:0012506">
    <property type="term" value="C:vesicle membrane"/>
    <property type="evidence" value="ECO:0007669"/>
    <property type="project" value="TreeGrafter"/>
</dbReference>
<dbReference type="Pfam" id="PF00191">
    <property type="entry name" value="Annexin"/>
    <property type="match status" value="4"/>
</dbReference>
<keyword evidence="6" id="KW-1185">Reference proteome</keyword>
<evidence type="ECO:0000256" key="1">
    <source>
        <dbReference type="ARBA" id="ARBA00007831"/>
    </source>
</evidence>
<keyword evidence="2 4" id="KW-0677">Repeat</keyword>
<dbReference type="PROSITE" id="PS00223">
    <property type="entry name" value="ANNEXIN_1"/>
    <property type="match status" value="1"/>
</dbReference>
<dbReference type="PRINTS" id="PR00196">
    <property type="entry name" value="ANNEXIN"/>
</dbReference>